<evidence type="ECO:0000256" key="1">
    <source>
        <dbReference type="SAM" id="Phobius"/>
    </source>
</evidence>
<keyword evidence="1" id="KW-1133">Transmembrane helix</keyword>
<feature type="transmembrane region" description="Helical" evidence="1">
    <location>
        <begin position="39"/>
        <end position="58"/>
    </location>
</feature>
<protein>
    <recommendedName>
        <fullName evidence="4">DUF1453 domain-containing protein</fullName>
    </recommendedName>
</protein>
<feature type="transmembrane region" description="Helical" evidence="1">
    <location>
        <begin position="6"/>
        <end position="27"/>
    </location>
</feature>
<feature type="transmembrane region" description="Helical" evidence="1">
    <location>
        <begin position="134"/>
        <end position="155"/>
    </location>
</feature>
<organism evidence="2 3">
    <name type="scientific">Pandoraea sputorum</name>
    <dbReference type="NCBI Taxonomy" id="93222"/>
    <lineage>
        <taxon>Bacteria</taxon>
        <taxon>Pseudomonadati</taxon>
        <taxon>Pseudomonadota</taxon>
        <taxon>Betaproteobacteria</taxon>
        <taxon>Burkholderiales</taxon>
        <taxon>Burkholderiaceae</taxon>
        <taxon>Pandoraea</taxon>
    </lineage>
</organism>
<evidence type="ECO:0000313" key="3">
    <source>
        <dbReference type="Proteomes" id="UP000215126"/>
    </source>
</evidence>
<keyword evidence="1" id="KW-0472">Membrane</keyword>
<keyword evidence="3" id="KW-1185">Reference proteome</keyword>
<dbReference type="KEGG" id="pspu:NA29_24625"/>
<dbReference type="AlphaFoldDB" id="A0A239SS17"/>
<dbReference type="RefSeq" id="WP_052253095.1">
    <property type="nucleotide sequence ID" value="NZ_AP028930.1"/>
</dbReference>
<feature type="transmembrane region" description="Helical" evidence="1">
    <location>
        <begin position="105"/>
        <end position="128"/>
    </location>
</feature>
<name>A0A239SS17_9BURK</name>
<dbReference type="STRING" id="93222.NA29_24625"/>
<dbReference type="Pfam" id="PF20327">
    <property type="entry name" value="DUF6622"/>
    <property type="match status" value="1"/>
</dbReference>
<dbReference type="EMBL" id="LT906435">
    <property type="protein sequence ID" value="SNU88156.1"/>
    <property type="molecule type" value="Genomic_DNA"/>
</dbReference>
<sequence length="182" mass="19284">MSFAFLSHVPVWVWGLLAALIALGLSATRPRQKTVWQALFMPLAMTGFSIFGVVSTFATNVPALIAWCCAVVIAVALRAALGGWGKVRWDPEMRRVHLPGSWLPLVWMLSIFAAKFAVAVAVAIHPALLTHGGFAAWVCLTYGAFSGIFLGRMLAIGRAVLHGGNAGHGGRGGMPDSPSMTS</sequence>
<evidence type="ECO:0000313" key="2">
    <source>
        <dbReference type="EMBL" id="SNU88156.1"/>
    </source>
</evidence>
<evidence type="ECO:0008006" key="4">
    <source>
        <dbReference type="Google" id="ProtNLM"/>
    </source>
</evidence>
<dbReference type="InterPro" id="IPR046730">
    <property type="entry name" value="DUF6622"/>
</dbReference>
<gene>
    <name evidence="2" type="ORF">SAMEA4530655_04111</name>
</gene>
<dbReference type="OrthoDB" id="3034721at2"/>
<proteinExistence type="predicted"/>
<keyword evidence="1" id="KW-0812">Transmembrane</keyword>
<feature type="transmembrane region" description="Helical" evidence="1">
    <location>
        <begin position="64"/>
        <end position="84"/>
    </location>
</feature>
<dbReference type="Proteomes" id="UP000215126">
    <property type="component" value="Chromosome 1"/>
</dbReference>
<dbReference type="GeneID" id="88096706"/>
<accession>A0A239SS17</accession>
<reference evidence="2 3" key="1">
    <citation type="submission" date="2017-06" db="EMBL/GenBank/DDBJ databases">
        <authorList>
            <consortium name="Pathogen Informatics"/>
        </authorList>
    </citation>
    <scope>NUCLEOTIDE SEQUENCE [LARGE SCALE GENOMIC DNA]</scope>
    <source>
        <strain evidence="2 3">NCTC13161</strain>
    </source>
</reference>